<dbReference type="GO" id="GO:0019877">
    <property type="term" value="P:diaminopimelate biosynthetic process"/>
    <property type="evidence" value="ECO:0007669"/>
    <property type="project" value="UniProtKB-ARBA"/>
</dbReference>
<feature type="binding site" evidence="2">
    <location>
        <position position="103"/>
    </location>
    <ligand>
        <name>Mn(2+)</name>
        <dbReference type="ChEBI" id="CHEBI:29035"/>
        <label>2</label>
    </ligand>
</feature>
<dbReference type="NCBIfam" id="TIGR01891">
    <property type="entry name" value="amidohydrolases"/>
    <property type="match status" value="1"/>
</dbReference>
<comment type="cofactor">
    <cofactor evidence="2">
        <name>Mn(2+)</name>
        <dbReference type="ChEBI" id="CHEBI:29035"/>
    </cofactor>
    <text evidence="2">The Mn(2+) ion enhances activity.</text>
</comment>
<evidence type="ECO:0000313" key="4">
    <source>
        <dbReference type="EMBL" id="MBB4480160.1"/>
    </source>
</evidence>
<dbReference type="Gene3D" id="3.30.70.360">
    <property type="match status" value="1"/>
</dbReference>
<reference evidence="6 7" key="1">
    <citation type="submission" date="2020-08" db="EMBL/GenBank/DDBJ databases">
        <title>Genomic Encyclopedia of Type Strains, Phase IV (KMG-V): Genome sequencing to study the core and pangenomes of soil and plant-associated prokaryotes.</title>
        <authorList>
            <person name="Whitman W."/>
        </authorList>
    </citation>
    <scope>NUCLEOTIDE SEQUENCE [LARGE SCALE GENOMIC DNA]</scope>
    <source>
        <strain evidence="4 7">SEMIA 471</strain>
        <strain evidence="5 6">SEMIA 489</strain>
    </source>
</reference>
<dbReference type="SUPFAM" id="SSF53187">
    <property type="entry name" value="Zn-dependent exopeptidases"/>
    <property type="match status" value="1"/>
</dbReference>
<feature type="binding site" evidence="2">
    <location>
        <position position="101"/>
    </location>
    <ligand>
        <name>Mn(2+)</name>
        <dbReference type="ChEBI" id="CHEBI:29035"/>
        <label>2</label>
    </ligand>
</feature>
<dbReference type="EMBL" id="JACIHU010000005">
    <property type="protein sequence ID" value="MBB4480160.1"/>
    <property type="molecule type" value="Genomic_DNA"/>
</dbReference>
<proteinExistence type="predicted"/>
<organism evidence="4 7">
    <name type="scientific">Rhizobium etli</name>
    <dbReference type="NCBI Taxonomy" id="29449"/>
    <lineage>
        <taxon>Bacteria</taxon>
        <taxon>Pseudomonadati</taxon>
        <taxon>Pseudomonadota</taxon>
        <taxon>Alphaproteobacteria</taxon>
        <taxon>Hyphomicrobiales</taxon>
        <taxon>Rhizobiaceae</taxon>
        <taxon>Rhizobium/Agrobacterium group</taxon>
        <taxon>Rhizobium</taxon>
    </lineage>
</organism>
<feature type="domain" description="Peptidase M20 dimerisation" evidence="3">
    <location>
        <begin position="184"/>
        <end position="276"/>
    </location>
</feature>
<dbReference type="GO" id="GO:0046872">
    <property type="term" value="F:metal ion binding"/>
    <property type="evidence" value="ECO:0007669"/>
    <property type="project" value="UniProtKB-KW"/>
</dbReference>
<dbReference type="InterPro" id="IPR017439">
    <property type="entry name" value="Amidohydrolase"/>
</dbReference>
<feature type="binding site" evidence="2">
    <location>
        <position position="136"/>
    </location>
    <ligand>
        <name>Mn(2+)</name>
        <dbReference type="ChEBI" id="CHEBI:29035"/>
        <label>2</label>
    </ligand>
</feature>
<keyword evidence="2" id="KW-0479">Metal-binding</keyword>
<evidence type="ECO:0000259" key="3">
    <source>
        <dbReference type="Pfam" id="PF07687"/>
    </source>
</evidence>
<gene>
    <name evidence="4" type="ORF">GGE46_002743</name>
    <name evidence="5" type="ORF">GGE57_003041</name>
</gene>
<keyword evidence="1 4" id="KW-0378">Hydrolase</keyword>
<evidence type="ECO:0000313" key="5">
    <source>
        <dbReference type="EMBL" id="MBB4536290.1"/>
    </source>
</evidence>
<dbReference type="GO" id="GO:0050118">
    <property type="term" value="F:N-acetyldiaminopimelate deacetylase activity"/>
    <property type="evidence" value="ECO:0007669"/>
    <property type="project" value="UniProtKB-ARBA"/>
</dbReference>
<dbReference type="RefSeq" id="WP_183841244.1">
    <property type="nucleotide sequence ID" value="NZ_JACIHU010000005.1"/>
</dbReference>
<feature type="binding site" evidence="2">
    <location>
        <position position="162"/>
    </location>
    <ligand>
        <name>Mn(2+)</name>
        <dbReference type="ChEBI" id="CHEBI:29035"/>
        <label>2</label>
    </ligand>
</feature>
<dbReference type="Pfam" id="PF07687">
    <property type="entry name" value="M20_dimer"/>
    <property type="match status" value="1"/>
</dbReference>
<feature type="binding site" evidence="2">
    <location>
        <position position="361"/>
    </location>
    <ligand>
        <name>Mn(2+)</name>
        <dbReference type="ChEBI" id="CHEBI:29035"/>
        <label>2</label>
    </ligand>
</feature>
<dbReference type="Proteomes" id="UP000557344">
    <property type="component" value="Unassembled WGS sequence"/>
</dbReference>
<dbReference type="FunFam" id="3.30.70.360:FF:000001">
    <property type="entry name" value="N-acetyldiaminopimelate deacetylase"/>
    <property type="match status" value="1"/>
</dbReference>
<dbReference type="CDD" id="cd05666">
    <property type="entry name" value="M20_Acy1-like"/>
    <property type="match status" value="1"/>
</dbReference>
<evidence type="ECO:0000313" key="7">
    <source>
        <dbReference type="Proteomes" id="UP000557344"/>
    </source>
</evidence>
<dbReference type="PANTHER" id="PTHR11014">
    <property type="entry name" value="PEPTIDASE M20 FAMILY MEMBER"/>
    <property type="match status" value="1"/>
</dbReference>
<keyword evidence="2" id="KW-0464">Manganese</keyword>
<evidence type="ECO:0000256" key="1">
    <source>
        <dbReference type="ARBA" id="ARBA00022801"/>
    </source>
</evidence>
<dbReference type="GO" id="GO:0047980">
    <property type="term" value="F:hippurate hydrolase activity"/>
    <property type="evidence" value="ECO:0007669"/>
    <property type="project" value="UniProtKB-EC"/>
</dbReference>
<dbReference type="Pfam" id="PF01546">
    <property type="entry name" value="Peptidase_M20"/>
    <property type="match status" value="1"/>
</dbReference>
<dbReference type="PIRSF" id="PIRSF005962">
    <property type="entry name" value="Pept_M20D_amidohydro"/>
    <property type="match status" value="1"/>
</dbReference>
<accession>A0A7W6Y7Q3</accession>
<dbReference type="EMBL" id="JACIID010000005">
    <property type="protein sequence ID" value="MBB4536290.1"/>
    <property type="molecule type" value="Genomic_DNA"/>
</dbReference>
<dbReference type="PANTHER" id="PTHR11014:SF63">
    <property type="entry name" value="METALLOPEPTIDASE, PUTATIVE (AFU_ORTHOLOGUE AFUA_6G09600)-RELATED"/>
    <property type="match status" value="1"/>
</dbReference>
<dbReference type="EC" id="3.5.1.32" evidence="4"/>
<dbReference type="InterPro" id="IPR036264">
    <property type="entry name" value="Bact_exopeptidase_dim_dom"/>
</dbReference>
<dbReference type="SUPFAM" id="SSF55031">
    <property type="entry name" value="Bacterial exopeptidase dimerisation domain"/>
    <property type="match status" value="1"/>
</dbReference>
<sequence length="389" mass="41380">MSIPARIKDDLPFLTALRHDLHAHPELGFEEERTAGIVARLLEEAGIAVHRGLGGTGVVGTLQVGNGTRRIGLRADMDALAMPEAAERPYKSTVPGRMHACGHDGHTAMLLGAARHLAATRGFSGTVHFIFQPAEEGRGGAKRMVDEGLFRLFPCDAVYGLHNMPGLAIDEIAVVEGPQLASSDSWRITFRGIGTHGAKPHLGRDPITAAGTFLSSLQTIVGRVVDPLQPAVVSACFLQAGDPKALNVIPDVVEIGGTARAYSPEVRDQLATEIGRLASGTAAMYGVSVDYHFERRIPPVINDRDVTTRALAAAGMVFGEKVRTSFPPSTAGDDFAFFAQNAPGCYAWLGNGPAADGALHHNTAYDFNDEALGYGAAYWVALVERELKV</sequence>
<comment type="caution">
    <text evidence="4">The sequence shown here is derived from an EMBL/GenBank/DDBJ whole genome shotgun (WGS) entry which is preliminary data.</text>
</comment>
<protein>
    <submittedName>
        <fullName evidence="4">Hippurate hydrolase</fullName>
        <ecNumber evidence="4">3.5.1.32</ecNumber>
    </submittedName>
</protein>
<dbReference type="Proteomes" id="UP000523431">
    <property type="component" value="Unassembled WGS sequence"/>
</dbReference>
<dbReference type="Gene3D" id="3.40.630.10">
    <property type="entry name" value="Zn peptidases"/>
    <property type="match status" value="1"/>
</dbReference>
<dbReference type="InterPro" id="IPR011650">
    <property type="entry name" value="Peptidase_M20_dimer"/>
</dbReference>
<name>A0A7W6Y7Q3_RHIET</name>
<evidence type="ECO:0000313" key="6">
    <source>
        <dbReference type="Proteomes" id="UP000523431"/>
    </source>
</evidence>
<dbReference type="AlphaFoldDB" id="A0A7W6Y7Q3"/>
<evidence type="ECO:0000256" key="2">
    <source>
        <dbReference type="PIRSR" id="PIRSR005962-1"/>
    </source>
</evidence>
<dbReference type="InterPro" id="IPR002933">
    <property type="entry name" value="Peptidase_M20"/>
</dbReference>